<accession>A0ABV0BAM2</accession>
<dbReference type="InterPro" id="IPR036390">
    <property type="entry name" value="WH_DNA-bd_sf"/>
</dbReference>
<organism evidence="1 2">
    <name type="scientific">Sphingomonas rustica</name>
    <dbReference type="NCBI Taxonomy" id="3103142"/>
    <lineage>
        <taxon>Bacteria</taxon>
        <taxon>Pseudomonadati</taxon>
        <taxon>Pseudomonadota</taxon>
        <taxon>Alphaproteobacteria</taxon>
        <taxon>Sphingomonadales</taxon>
        <taxon>Sphingomonadaceae</taxon>
        <taxon>Sphingomonas</taxon>
    </lineage>
</organism>
<sequence length="100" mass="10458">MTGAAGSDGAPAGDRARILTLALLDARAEDATICPSEVARALTTGAKDESMWRNAMPAVHAAVDALVNEGRVQLSWKGNLLAARGGPYRIGRARGTDTRR</sequence>
<dbReference type="Gene3D" id="1.10.10.10">
    <property type="entry name" value="Winged helix-like DNA-binding domain superfamily/Winged helix DNA-binding domain"/>
    <property type="match status" value="1"/>
</dbReference>
<name>A0ABV0BAM2_9SPHN</name>
<reference evidence="1 2" key="1">
    <citation type="submission" date="2024-05" db="EMBL/GenBank/DDBJ databases">
        <title>Sphingomonas sp. HF-S3 16S ribosomal RNA gene Genome sequencing and assembly.</title>
        <authorList>
            <person name="Lee H."/>
        </authorList>
    </citation>
    <scope>NUCLEOTIDE SEQUENCE [LARGE SCALE GENOMIC DNA]</scope>
    <source>
        <strain evidence="1 2">HF-S3</strain>
    </source>
</reference>
<keyword evidence="2" id="KW-1185">Reference proteome</keyword>
<comment type="caution">
    <text evidence="1">The sequence shown here is derived from an EMBL/GenBank/DDBJ whole genome shotgun (WGS) entry which is preliminary data.</text>
</comment>
<dbReference type="RefSeq" id="WP_346247287.1">
    <property type="nucleotide sequence ID" value="NZ_JBDIZK010000008.1"/>
</dbReference>
<evidence type="ECO:0000313" key="1">
    <source>
        <dbReference type="EMBL" id="MEN3748267.1"/>
    </source>
</evidence>
<dbReference type="SUPFAM" id="SSF46785">
    <property type="entry name" value="Winged helix' DNA-binding domain"/>
    <property type="match status" value="1"/>
</dbReference>
<dbReference type="InterPro" id="IPR021660">
    <property type="entry name" value="DUF3253"/>
</dbReference>
<protein>
    <submittedName>
        <fullName evidence="1">DUF3253 domain-containing protein</fullName>
    </submittedName>
</protein>
<dbReference type="Pfam" id="PF11625">
    <property type="entry name" value="DUF3253"/>
    <property type="match status" value="1"/>
</dbReference>
<proteinExistence type="predicted"/>
<dbReference type="Proteomes" id="UP001427805">
    <property type="component" value="Unassembled WGS sequence"/>
</dbReference>
<evidence type="ECO:0000313" key="2">
    <source>
        <dbReference type="Proteomes" id="UP001427805"/>
    </source>
</evidence>
<dbReference type="EMBL" id="JBDIZK010000008">
    <property type="protein sequence ID" value="MEN3748267.1"/>
    <property type="molecule type" value="Genomic_DNA"/>
</dbReference>
<gene>
    <name evidence="1" type="ORF">TPR58_13910</name>
</gene>
<dbReference type="InterPro" id="IPR036388">
    <property type="entry name" value="WH-like_DNA-bd_sf"/>
</dbReference>